<sequence>MGFQNKLPLTWERLGTIVLGERMFIMKEISYTQAFTILVLNQKPKLNAFKDRRIAACLLISELVELMRSRTVRTTGANRMVVAPVETTDIDYLQPILRDLNVRDPETMVNYVKSAVLSLRKRRVLTFAKAVCDSLIKSGRIEEDDRRYYVTQTMAYRLVTEVYNDLLGDKEPADQTVMLAILLINSGLLKDYYPKAEADKIKDLIEQTAHPDKYLLVSDVIKRINHEVAEIVSAVES</sequence>
<evidence type="ECO:0000313" key="5">
    <source>
        <dbReference type="EMBL" id="EHM00200.1"/>
    </source>
</evidence>
<dbReference type="Gene3D" id="1.10.3630.10">
    <property type="entry name" value="yeast vps74-n-term truncation variant domain like"/>
    <property type="match status" value="1"/>
</dbReference>
<dbReference type="Pfam" id="PF05719">
    <property type="entry name" value="GPP34"/>
    <property type="match status" value="1"/>
</dbReference>
<comment type="subcellular location">
    <subcellularLocation>
        <location evidence="1">Golgi apparatus membrane</location>
        <topology evidence="1">Peripheral membrane protein</topology>
        <orientation evidence="1">Cytoplasmic side</orientation>
    </subcellularLocation>
</comment>
<comment type="caution">
    <text evidence="5">The sequence shown here is derived from an EMBL/GenBank/DDBJ whole genome shotgun (WGS) entry which is preliminary data.</text>
</comment>
<gene>
    <name evidence="5" type="ORF">HMPREF9103_00715</name>
</gene>
<dbReference type="InterPro" id="IPR038261">
    <property type="entry name" value="GPP34-like_sf"/>
</dbReference>
<dbReference type="EMBL" id="AGEY01000029">
    <property type="protein sequence ID" value="EHM00200.1"/>
    <property type="molecule type" value="Genomic_DNA"/>
</dbReference>
<dbReference type="Proteomes" id="UP000004625">
    <property type="component" value="Unassembled WGS sequence"/>
</dbReference>
<dbReference type="AlphaFoldDB" id="G9ZLW7"/>
<organism evidence="5 6">
    <name type="scientific">Lentilactobacillus parafarraginis F0439</name>
    <dbReference type="NCBI Taxonomy" id="797515"/>
    <lineage>
        <taxon>Bacteria</taxon>
        <taxon>Bacillati</taxon>
        <taxon>Bacillota</taxon>
        <taxon>Bacilli</taxon>
        <taxon>Lactobacillales</taxon>
        <taxon>Lactobacillaceae</taxon>
        <taxon>Lentilactobacillus</taxon>
    </lineage>
</organism>
<keyword evidence="2" id="KW-0333">Golgi apparatus</keyword>
<dbReference type="GO" id="GO:0012505">
    <property type="term" value="C:endomembrane system"/>
    <property type="evidence" value="ECO:0007669"/>
    <property type="project" value="UniProtKB-ARBA"/>
</dbReference>
<dbReference type="InterPro" id="IPR008628">
    <property type="entry name" value="GPP34-like"/>
</dbReference>
<dbReference type="STRING" id="797515.HMPREF9103_00715"/>
<evidence type="ECO:0000256" key="2">
    <source>
        <dbReference type="ARBA" id="ARBA00023034"/>
    </source>
</evidence>
<evidence type="ECO:0000256" key="4">
    <source>
        <dbReference type="ARBA" id="ARBA00023136"/>
    </source>
</evidence>
<keyword evidence="6" id="KW-1185">Reference proteome</keyword>
<keyword evidence="4" id="KW-0472">Membrane</keyword>
<evidence type="ECO:0000256" key="1">
    <source>
        <dbReference type="ARBA" id="ARBA00004255"/>
    </source>
</evidence>
<proteinExistence type="predicted"/>
<dbReference type="GO" id="GO:0005737">
    <property type="term" value="C:cytoplasm"/>
    <property type="evidence" value="ECO:0007669"/>
    <property type="project" value="UniProtKB-ARBA"/>
</dbReference>
<dbReference type="eggNOG" id="ENOG5032USA">
    <property type="taxonomic scope" value="Bacteria"/>
</dbReference>
<dbReference type="GO" id="GO:0070273">
    <property type="term" value="F:phosphatidylinositol-4-phosphate binding"/>
    <property type="evidence" value="ECO:0007669"/>
    <property type="project" value="InterPro"/>
</dbReference>
<protein>
    <submittedName>
        <fullName evidence="5">Uncharacterized protein</fullName>
    </submittedName>
</protein>
<reference evidence="5 6" key="1">
    <citation type="submission" date="2011-09" db="EMBL/GenBank/DDBJ databases">
        <authorList>
            <person name="Weinstock G."/>
            <person name="Sodergren E."/>
            <person name="Clifton S."/>
            <person name="Fulton L."/>
            <person name="Fulton B."/>
            <person name="Courtney L."/>
            <person name="Fronick C."/>
            <person name="Harrison M."/>
            <person name="Strong C."/>
            <person name="Farmer C."/>
            <person name="Delahaunty K."/>
            <person name="Markovic C."/>
            <person name="Hall O."/>
            <person name="Minx P."/>
            <person name="Tomlinson C."/>
            <person name="Mitreva M."/>
            <person name="Hou S."/>
            <person name="Chen J."/>
            <person name="Wollam A."/>
            <person name="Pepin K.H."/>
            <person name="Johnson M."/>
            <person name="Bhonagiri V."/>
            <person name="Zhang X."/>
            <person name="Suruliraj S."/>
            <person name="Warren W."/>
            <person name="Chinwalla A."/>
            <person name="Mardis E.R."/>
            <person name="Wilson R.K."/>
        </authorList>
    </citation>
    <scope>NUCLEOTIDE SEQUENCE [LARGE SCALE GENOMIC DNA]</scope>
    <source>
        <strain evidence="5 6">F0439</strain>
    </source>
</reference>
<keyword evidence="3" id="KW-0446">Lipid-binding</keyword>
<dbReference type="HOGENOM" id="CLU_1169499_0_0_9"/>
<dbReference type="PATRIC" id="fig|797515.3.peg.663"/>
<accession>G9ZLW7</accession>
<name>G9ZLW7_9LACO</name>
<evidence type="ECO:0000313" key="6">
    <source>
        <dbReference type="Proteomes" id="UP000004625"/>
    </source>
</evidence>
<evidence type="ECO:0000256" key="3">
    <source>
        <dbReference type="ARBA" id="ARBA00023121"/>
    </source>
</evidence>